<evidence type="ECO:0000259" key="2">
    <source>
        <dbReference type="Pfam" id="PF01385"/>
    </source>
</evidence>
<feature type="compositionally biased region" description="Gly residues" evidence="1">
    <location>
        <begin position="387"/>
        <end position="398"/>
    </location>
</feature>
<feature type="compositionally biased region" description="Low complexity" evidence="1">
    <location>
        <begin position="377"/>
        <end position="386"/>
    </location>
</feature>
<keyword evidence="5" id="KW-1185">Reference proteome</keyword>
<evidence type="ECO:0000313" key="5">
    <source>
        <dbReference type="Proteomes" id="UP001499990"/>
    </source>
</evidence>
<reference evidence="4" key="1">
    <citation type="journal article" date="2014" name="Int. J. Syst. Evol. Microbiol.">
        <title>Complete genome of a new Firmicutes species belonging to the dominant human colonic microbiota ('Ruminococcus bicirculans') reveals two chromosomes and a selective capacity to utilize plant glucans.</title>
        <authorList>
            <consortium name="NISC Comparative Sequencing Program"/>
            <person name="Wegmann U."/>
            <person name="Louis P."/>
            <person name="Goesmann A."/>
            <person name="Henrissat B."/>
            <person name="Duncan S.H."/>
            <person name="Flint H.J."/>
        </authorList>
    </citation>
    <scope>NUCLEOTIDE SEQUENCE</scope>
    <source>
        <strain evidence="4">JCM 9651</strain>
    </source>
</reference>
<feature type="compositionally biased region" description="Basic residues" evidence="1">
    <location>
        <begin position="227"/>
        <end position="250"/>
    </location>
</feature>
<protein>
    <recommendedName>
        <fullName evidence="2">Probable transposase IS891/IS1136/IS1341 domain-containing protein</fullName>
    </recommendedName>
</protein>
<reference evidence="4" key="3">
    <citation type="submission" date="2023-12" db="EMBL/GenBank/DDBJ databases">
        <authorList>
            <person name="Sun Q."/>
            <person name="Inoue M."/>
        </authorList>
    </citation>
    <scope>NUCLEOTIDE SEQUENCE</scope>
    <source>
        <strain evidence="4">JCM 9651</strain>
    </source>
</reference>
<gene>
    <name evidence="3" type="ORF">GCM10020367_01540</name>
    <name evidence="4" type="ORF">GCM10020367_67300</name>
</gene>
<reference evidence="5" key="2">
    <citation type="journal article" date="2019" name="Int. J. Syst. Evol. Microbiol.">
        <title>The Global Catalogue of Microorganisms (GCM) 10K type strain sequencing project: providing services to taxonomists for standard genome sequencing and annotation.</title>
        <authorList>
            <consortium name="The Broad Institute Genomics Platform"/>
            <consortium name="The Broad Institute Genome Sequencing Center for Infectious Disease"/>
            <person name="Wu L."/>
            <person name="Ma J."/>
        </authorList>
    </citation>
    <scope>NUCLEOTIDE SEQUENCE [LARGE SCALE GENOMIC DNA]</scope>
    <source>
        <strain evidence="5">JCM 9651</strain>
    </source>
</reference>
<feature type="region of interest" description="Disordered" evidence="1">
    <location>
        <begin position="227"/>
        <end position="448"/>
    </location>
</feature>
<feature type="compositionally biased region" description="Basic and acidic residues" evidence="1">
    <location>
        <begin position="280"/>
        <end position="296"/>
    </location>
</feature>
<accession>A0ABP6SMV0</accession>
<dbReference type="EMBL" id="BAAAYL010000001">
    <property type="protein sequence ID" value="GAA3367408.1"/>
    <property type="molecule type" value="Genomic_DNA"/>
</dbReference>
<feature type="compositionally biased region" description="Basic residues" evidence="1">
    <location>
        <begin position="401"/>
        <end position="416"/>
    </location>
</feature>
<dbReference type="Proteomes" id="UP001499990">
    <property type="component" value="Unassembled WGS sequence"/>
</dbReference>
<evidence type="ECO:0000313" key="3">
    <source>
        <dbReference type="EMBL" id="GAA3367408.1"/>
    </source>
</evidence>
<dbReference type="InterPro" id="IPR001959">
    <property type="entry name" value="Transposase"/>
</dbReference>
<proteinExistence type="predicted"/>
<sequence length="476" mass="52551">MKLVVQVKLLPTPVQATALEATLRACNEAATWASRVAFDKDVKRNFALREHTYGEIKARWGLGAQAAQHVIKKTCDAYAVLRANLKAGNLGRPGSKRYRKATGEPIVFRPEGAQPYDDRMLSWQIAGRRVSIWTVAGRVKDVAFTAGPEQLATLALYRRGESDLVCRDGMWFLNATCEVPEPPPDSDPVDFLGIDLGIVNIATTSDGEIMAGRELNRSRVRERKLRAKLQKKNTPSAKRRLNKRGRKEARRAKDINHKIAKHVVAEAMGVPPCSNEVESLGEHRSRDRPGGPDGHPRAGTASQAPTGHPPQLVVRPAGGVHRHGHDRRHRGGTVPRPRRHRLLTGAVALGEGDGLGRGRPHGRGRRRPTVHDHPVVGRRPGARRAGAGPGGGRPGRSGSGRPRRRSRTAWRVRRVPSRWERDSRYRPGVSGTGASGARLRRRRSNAGRRRFRAVSRTDMRGVVGGQRAIRSVRRNH</sequence>
<organism evidence="4 5">
    <name type="scientific">Streptomyces sannanensis</name>
    <dbReference type="NCBI Taxonomy" id="285536"/>
    <lineage>
        <taxon>Bacteria</taxon>
        <taxon>Bacillati</taxon>
        <taxon>Actinomycetota</taxon>
        <taxon>Actinomycetes</taxon>
        <taxon>Kitasatosporales</taxon>
        <taxon>Streptomycetaceae</taxon>
        <taxon>Streptomyces</taxon>
    </lineage>
</organism>
<feature type="compositionally biased region" description="Basic residues" evidence="1">
    <location>
        <begin position="320"/>
        <end position="342"/>
    </location>
</feature>
<dbReference type="EMBL" id="BAAAYL010000001">
    <property type="protein sequence ID" value="GAA3380287.1"/>
    <property type="molecule type" value="Genomic_DNA"/>
</dbReference>
<comment type="caution">
    <text evidence="4">The sequence shown here is derived from an EMBL/GenBank/DDBJ whole genome shotgun (WGS) entry which is preliminary data.</text>
</comment>
<feature type="domain" description="Probable transposase IS891/IS1136/IS1341" evidence="2">
    <location>
        <begin position="177"/>
        <end position="266"/>
    </location>
</feature>
<evidence type="ECO:0000313" key="4">
    <source>
        <dbReference type="EMBL" id="GAA3380287.1"/>
    </source>
</evidence>
<evidence type="ECO:0000256" key="1">
    <source>
        <dbReference type="SAM" id="MobiDB-lite"/>
    </source>
</evidence>
<feature type="compositionally biased region" description="Basic residues" evidence="1">
    <location>
        <begin position="438"/>
        <end position="448"/>
    </location>
</feature>
<name>A0ABP6SMV0_9ACTN</name>
<feature type="compositionally biased region" description="Basic residues" evidence="1">
    <location>
        <begin position="358"/>
        <end position="368"/>
    </location>
</feature>
<dbReference type="Pfam" id="PF01385">
    <property type="entry name" value="OrfB_IS605"/>
    <property type="match status" value="1"/>
</dbReference>